<dbReference type="SUPFAM" id="SSF48371">
    <property type="entry name" value="ARM repeat"/>
    <property type="match status" value="1"/>
</dbReference>
<keyword evidence="5" id="KW-0732">Signal</keyword>
<dbReference type="GO" id="GO:0046872">
    <property type="term" value="F:metal ion binding"/>
    <property type="evidence" value="ECO:0007669"/>
    <property type="project" value="UniProtKB-KW"/>
</dbReference>
<gene>
    <name evidence="7" type="ordered locus">Plabr_3917</name>
</gene>
<evidence type="ECO:0000313" key="8">
    <source>
        <dbReference type="Proteomes" id="UP000006860"/>
    </source>
</evidence>
<evidence type="ECO:0000313" key="7">
    <source>
        <dbReference type="EMBL" id="ADY61494.1"/>
    </source>
</evidence>
<dbReference type="InterPro" id="IPR016024">
    <property type="entry name" value="ARM-type_fold"/>
</dbReference>
<dbReference type="InterPro" id="IPR055557">
    <property type="entry name" value="DUF7133"/>
</dbReference>
<dbReference type="PROSITE" id="PS51007">
    <property type="entry name" value="CYTC"/>
    <property type="match status" value="1"/>
</dbReference>
<dbReference type="InterPro" id="IPR011989">
    <property type="entry name" value="ARM-like"/>
</dbReference>
<feature type="domain" description="Cytochrome c" evidence="6">
    <location>
        <begin position="900"/>
        <end position="1035"/>
    </location>
</feature>
<dbReference type="SUPFAM" id="SSF46626">
    <property type="entry name" value="Cytochrome c"/>
    <property type="match status" value="1"/>
</dbReference>
<dbReference type="eggNOG" id="COG1413">
    <property type="taxonomic scope" value="Bacteria"/>
</dbReference>
<dbReference type="EMBL" id="CP002546">
    <property type="protein sequence ID" value="ADY61494.1"/>
    <property type="molecule type" value="Genomic_DNA"/>
</dbReference>
<dbReference type="GO" id="GO:0020037">
    <property type="term" value="F:heme binding"/>
    <property type="evidence" value="ECO:0007669"/>
    <property type="project" value="InterPro"/>
</dbReference>
<dbReference type="Proteomes" id="UP000006860">
    <property type="component" value="Chromosome"/>
</dbReference>
<dbReference type="NCBIfam" id="TIGR02604">
    <property type="entry name" value="Piru_Ver_Nterm"/>
    <property type="match status" value="1"/>
</dbReference>
<evidence type="ECO:0000256" key="5">
    <source>
        <dbReference type="SAM" id="SignalP"/>
    </source>
</evidence>
<evidence type="ECO:0000256" key="3">
    <source>
        <dbReference type="ARBA" id="ARBA00023004"/>
    </source>
</evidence>
<proteinExistence type="predicted"/>
<dbReference type="eggNOG" id="COG2133">
    <property type="taxonomic scope" value="Bacteria"/>
</dbReference>
<dbReference type="PANTHER" id="PTHR33546:SF1">
    <property type="entry name" value="LARGE, MULTIFUNCTIONAL SECRETED PROTEIN"/>
    <property type="match status" value="1"/>
</dbReference>
<dbReference type="KEGG" id="pbs:Plabr_3917"/>
<dbReference type="InterPro" id="IPR036909">
    <property type="entry name" value="Cyt_c-like_dom_sf"/>
</dbReference>
<keyword evidence="3 4" id="KW-0408">Iron</keyword>
<organism evidence="7 8">
    <name type="scientific">Rubinisphaera brasiliensis (strain ATCC 49424 / DSM 5305 / JCM 21570 / IAM 15109 / NBRC 103401 / IFAM 1448)</name>
    <name type="common">Planctomyces brasiliensis</name>
    <dbReference type="NCBI Taxonomy" id="756272"/>
    <lineage>
        <taxon>Bacteria</taxon>
        <taxon>Pseudomonadati</taxon>
        <taxon>Planctomycetota</taxon>
        <taxon>Planctomycetia</taxon>
        <taxon>Planctomycetales</taxon>
        <taxon>Planctomycetaceae</taxon>
        <taxon>Rubinisphaera</taxon>
    </lineage>
</organism>
<dbReference type="PANTHER" id="PTHR33546">
    <property type="entry name" value="LARGE, MULTIFUNCTIONAL SECRETED PROTEIN-RELATED"/>
    <property type="match status" value="1"/>
</dbReference>
<dbReference type="SUPFAM" id="SSF50952">
    <property type="entry name" value="Soluble quinoprotein glucose dehydrogenase"/>
    <property type="match status" value="1"/>
</dbReference>
<sequence length="1037" mass="112331">MNRAGMFLLLLVVNAISAATAAEKIEPDQFEVPDGFEVTVWATTPQLYNPTNFDVDAAGRVWVTEAVNYRNFRNEALGLANAEGDRVVVLEDTDGDGTADSSHTFVRDADLVAPLGIGVIGNQIVVSCAPNIIIYTDVDGDRKFDPNVDTKEIFLTGFRGLDHDHSLHSVKVGPDGFWYFNVGNGGPHTVTDKAGWTLRAGSSYAGGSPHLKENFPGRKSDDGRVWVGGVGLRIRPDGTGLTPIAHNFRNAYEESVTSFGDVFHADNDDPPACRTTWVMEYGNAGFSSADGVRSWRVDQRPGQPIRVAEWRQEDPGTMPAGDVYGNGAPTGIVYGENGSFDEQYPQGLLLSCESARGEVLGYVPRPQGAGFTLERFPFMKVKSTSAQHGWFRPSDVAIGADGAIYVSDWYDAGVGGHRMTDAGGNGTIYRITPPGLKPQNPEFDLSTTAGQIAALKSPAVNVRALGLTALRDNAEKPNEAILELTKDDNAFLAARAVWLLPYAGQTGMQRLHELLEEGNADQQITAFRALRRAIQFAGDQPEWTKAFAAAQRKLAGSESSAVRREVAISLRDVPVSECSEMLQRLAAGFDGWDRWYLEALGTACDGDEAEAYELLVDSAGVDPLDWDRRLAGIAWRLHPPAAVEAFKTRALSEDVPAEQRKQMINALAFIPTREAAEAMLEIATAGPDDMRGLAAWWGHNRHGNDWKEFALKELFPEPPTVVASKGAVRRDLDFQPVGEPDFFASGGEAQADINVRGAKRLYLLADTISAEFTEAEWRNPTLIGPSGKVSLTELEWTSAVSGAVPVNIPKKQQNLLRRAMKAGPPTVLAEDGAAPKLQVRARSVIAWDLSAGEYERFTVTAEAVGDNPRTNNRVYFQIFVDRSPAGEELPALADLLDHSASASLGRALFFSKRLTCSNCHMAEGFGGEIGPNLTQIARKHAKPILFEGIMNPSAAIATGFETISVLTVEGKVINGLLISAGDPVVVKDANGKIHTIPEEDVEEMFNGKTSIMPELKKLLTADEIASLVAYLQEIGQD</sequence>
<feature type="chain" id="PRO_5003258844" evidence="5">
    <location>
        <begin position="22"/>
        <end position="1037"/>
    </location>
</feature>
<dbReference type="InterPro" id="IPR013428">
    <property type="entry name" value="Membrane-bound_put_N"/>
</dbReference>
<protein>
    <submittedName>
        <fullName evidence="7">Membrane-bound dehydrogenase domain protein</fullName>
    </submittedName>
</protein>
<dbReference type="InterPro" id="IPR011041">
    <property type="entry name" value="Quinoprot_gluc/sorb_DH_b-prop"/>
</dbReference>
<dbReference type="OrthoDB" id="232040at2"/>
<keyword evidence="2 4" id="KW-0479">Metal-binding</keyword>
<dbReference type="NCBIfam" id="TIGR02603">
    <property type="entry name" value="CxxCH_TIGR02603"/>
    <property type="match status" value="1"/>
</dbReference>
<dbReference type="Gene3D" id="2.120.10.30">
    <property type="entry name" value="TolB, C-terminal domain"/>
    <property type="match status" value="1"/>
</dbReference>
<accession>F0STM5</accession>
<dbReference type="HOGENOM" id="CLU_004500_0_0_0"/>
<reference evidence="8" key="1">
    <citation type="submission" date="2011-02" db="EMBL/GenBank/DDBJ databases">
        <title>The complete genome of Planctomyces brasiliensis DSM 5305.</title>
        <authorList>
            <person name="Lucas S."/>
            <person name="Copeland A."/>
            <person name="Lapidus A."/>
            <person name="Bruce D."/>
            <person name="Goodwin L."/>
            <person name="Pitluck S."/>
            <person name="Kyrpides N."/>
            <person name="Mavromatis K."/>
            <person name="Pagani I."/>
            <person name="Ivanova N."/>
            <person name="Ovchinnikova G."/>
            <person name="Lu M."/>
            <person name="Detter J.C."/>
            <person name="Han C."/>
            <person name="Land M."/>
            <person name="Hauser L."/>
            <person name="Markowitz V."/>
            <person name="Cheng J.-F."/>
            <person name="Hugenholtz P."/>
            <person name="Woyke T."/>
            <person name="Wu D."/>
            <person name="Tindall B."/>
            <person name="Pomrenke H.G."/>
            <person name="Brambilla E."/>
            <person name="Klenk H.-P."/>
            <person name="Eisen J.A."/>
        </authorList>
    </citation>
    <scope>NUCLEOTIDE SEQUENCE [LARGE SCALE GENOMIC DNA]</scope>
    <source>
        <strain evidence="8">ATCC 49424 / DSM 5305 / JCM 21570 / NBRC 103401 / IFAM 1448</strain>
    </source>
</reference>
<dbReference type="GO" id="GO:0009055">
    <property type="term" value="F:electron transfer activity"/>
    <property type="evidence" value="ECO:0007669"/>
    <property type="project" value="InterPro"/>
</dbReference>
<keyword evidence="1 4" id="KW-0349">Heme</keyword>
<evidence type="ECO:0000256" key="2">
    <source>
        <dbReference type="ARBA" id="ARBA00022723"/>
    </source>
</evidence>
<keyword evidence="8" id="KW-1185">Reference proteome</keyword>
<evidence type="ECO:0000256" key="4">
    <source>
        <dbReference type="PROSITE-ProRule" id="PRU00433"/>
    </source>
</evidence>
<dbReference type="AlphaFoldDB" id="F0STM5"/>
<dbReference type="InterPro" id="IPR011042">
    <property type="entry name" value="6-blade_b-propeller_TolB-like"/>
</dbReference>
<evidence type="ECO:0000259" key="6">
    <source>
        <dbReference type="PROSITE" id="PS51007"/>
    </source>
</evidence>
<feature type="signal peptide" evidence="5">
    <location>
        <begin position="1"/>
        <end position="21"/>
    </location>
</feature>
<dbReference type="Gene3D" id="1.10.760.10">
    <property type="entry name" value="Cytochrome c-like domain"/>
    <property type="match status" value="1"/>
</dbReference>
<dbReference type="InterPro" id="IPR009056">
    <property type="entry name" value="Cyt_c-like_dom"/>
</dbReference>
<dbReference type="Gene3D" id="1.25.10.10">
    <property type="entry name" value="Leucine-rich Repeat Variant"/>
    <property type="match status" value="1"/>
</dbReference>
<dbReference type="STRING" id="756272.Plabr_3917"/>
<dbReference type="InterPro" id="IPR013427">
    <property type="entry name" value="Haem-bd_dom_put"/>
</dbReference>
<name>F0STM5_RUBBR</name>
<evidence type="ECO:0000256" key="1">
    <source>
        <dbReference type="ARBA" id="ARBA00022617"/>
    </source>
</evidence>
<dbReference type="Pfam" id="PF23500">
    <property type="entry name" value="DUF7133"/>
    <property type="match status" value="1"/>
</dbReference>